<name>A0A258FUE6_9CAUL</name>
<dbReference type="InterPro" id="IPR051474">
    <property type="entry name" value="Anti-sigma-K/W_factor"/>
</dbReference>
<gene>
    <name evidence="3" type="ORF">B7Z01_01255</name>
</gene>
<sequence>MTDPTTDDPGPDDARALAGELALRVLSPDEERAARARERSDPAFAAEVEAWNTHLAAFAAEVRGVEPSPLVWPRIQAAIEPAANDNGRLGFWRGWAIGSTGLLAASLVAVAVLIARPAPVPEPAPAPAGGITRVATLTLSEGGAPAVTIAYDTVTGNLFIAPTTAIAASAGVPHLWLVRPEGGVQLIGAIDGAEASRRTLSEALSGQAGTATAVAISLEAPGTTPPPTEPQGPVVASGELQQL</sequence>
<dbReference type="EMBL" id="NCEB01000002">
    <property type="protein sequence ID" value="OYX35966.1"/>
    <property type="molecule type" value="Genomic_DNA"/>
</dbReference>
<dbReference type="GO" id="GO:0005886">
    <property type="term" value="C:plasma membrane"/>
    <property type="evidence" value="ECO:0007669"/>
    <property type="project" value="InterPro"/>
</dbReference>
<protein>
    <recommendedName>
        <fullName evidence="2">Anti-sigma K factor RskA C-terminal domain-containing protein</fullName>
    </recommendedName>
</protein>
<accession>A0A258FUE6</accession>
<dbReference type="Pfam" id="PF10099">
    <property type="entry name" value="RskA_C"/>
    <property type="match status" value="1"/>
</dbReference>
<evidence type="ECO:0000259" key="2">
    <source>
        <dbReference type="Pfam" id="PF10099"/>
    </source>
</evidence>
<evidence type="ECO:0000313" key="3">
    <source>
        <dbReference type="EMBL" id="OYX35966.1"/>
    </source>
</evidence>
<dbReference type="PANTHER" id="PTHR37461:SF1">
    <property type="entry name" value="ANTI-SIGMA-K FACTOR RSKA"/>
    <property type="match status" value="1"/>
</dbReference>
<proteinExistence type="predicted"/>
<dbReference type="GO" id="GO:0006417">
    <property type="term" value="P:regulation of translation"/>
    <property type="evidence" value="ECO:0007669"/>
    <property type="project" value="TreeGrafter"/>
</dbReference>
<dbReference type="PANTHER" id="PTHR37461">
    <property type="entry name" value="ANTI-SIGMA-K FACTOR RSKA"/>
    <property type="match status" value="1"/>
</dbReference>
<evidence type="ECO:0000313" key="4">
    <source>
        <dbReference type="Proteomes" id="UP000215595"/>
    </source>
</evidence>
<dbReference type="AlphaFoldDB" id="A0A258FUE6"/>
<dbReference type="Proteomes" id="UP000215595">
    <property type="component" value="Unassembled WGS sequence"/>
</dbReference>
<evidence type="ECO:0000256" key="1">
    <source>
        <dbReference type="SAM" id="MobiDB-lite"/>
    </source>
</evidence>
<comment type="caution">
    <text evidence="3">The sequence shown here is derived from an EMBL/GenBank/DDBJ whole genome shotgun (WGS) entry which is preliminary data.</text>
</comment>
<dbReference type="InterPro" id="IPR018764">
    <property type="entry name" value="RskA_C"/>
</dbReference>
<dbReference type="GO" id="GO:0016989">
    <property type="term" value="F:sigma factor antagonist activity"/>
    <property type="evidence" value="ECO:0007669"/>
    <property type="project" value="TreeGrafter"/>
</dbReference>
<organism evidence="3 4">
    <name type="scientific">Brevundimonas subvibrioides</name>
    <dbReference type="NCBI Taxonomy" id="74313"/>
    <lineage>
        <taxon>Bacteria</taxon>
        <taxon>Pseudomonadati</taxon>
        <taxon>Pseudomonadota</taxon>
        <taxon>Alphaproteobacteria</taxon>
        <taxon>Caulobacterales</taxon>
        <taxon>Caulobacteraceae</taxon>
        <taxon>Brevundimonas</taxon>
    </lineage>
</organism>
<reference evidence="3 4" key="1">
    <citation type="submission" date="2017-03" db="EMBL/GenBank/DDBJ databases">
        <title>Lifting the veil on microbial sulfur biogeochemistry in mining wastewaters.</title>
        <authorList>
            <person name="Kantor R.S."/>
            <person name="Colenbrander Nelson T."/>
            <person name="Marshall S."/>
            <person name="Bennett D."/>
            <person name="Apte S."/>
            <person name="Camacho D."/>
            <person name="Thomas B.C."/>
            <person name="Warren L.A."/>
            <person name="Banfield J.F."/>
        </authorList>
    </citation>
    <scope>NUCLEOTIDE SEQUENCE [LARGE SCALE GENOMIC DNA]</scope>
    <source>
        <strain evidence="3">32-69-9</strain>
    </source>
</reference>
<feature type="domain" description="Anti-sigma K factor RskA C-terminal" evidence="2">
    <location>
        <begin position="103"/>
        <end position="234"/>
    </location>
</feature>
<feature type="region of interest" description="Disordered" evidence="1">
    <location>
        <begin position="219"/>
        <end position="243"/>
    </location>
</feature>